<feature type="region of interest" description="Disordered" evidence="1">
    <location>
        <begin position="231"/>
        <end position="253"/>
    </location>
</feature>
<evidence type="ECO:0000256" key="2">
    <source>
        <dbReference type="SAM" id="Phobius"/>
    </source>
</evidence>
<gene>
    <name evidence="3" type="ORF">FGG08_004398</name>
</gene>
<protein>
    <submittedName>
        <fullName evidence="3">Uncharacterized protein</fullName>
    </submittedName>
</protein>
<keyword evidence="4" id="KW-1185">Reference proteome</keyword>
<accession>A0A9P8I5E8</accession>
<feature type="compositionally biased region" description="Low complexity" evidence="1">
    <location>
        <begin position="1"/>
        <end position="16"/>
    </location>
</feature>
<evidence type="ECO:0000313" key="3">
    <source>
        <dbReference type="EMBL" id="KAH0539052.1"/>
    </source>
</evidence>
<reference evidence="3" key="1">
    <citation type="submission" date="2021-03" db="EMBL/GenBank/DDBJ databases">
        <title>Comparative genomics and phylogenomic investigation of the class Geoglossomycetes provide insights into ecological specialization and systematics.</title>
        <authorList>
            <person name="Melie T."/>
            <person name="Pirro S."/>
            <person name="Miller A.N."/>
            <person name="Quandt A."/>
        </authorList>
    </citation>
    <scope>NUCLEOTIDE SEQUENCE</scope>
    <source>
        <strain evidence="3">GBOQ0MN5Z8</strain>
    </source>
</reference>
<feature type="region of interest" description="Disordered" evidence="1">
    <location>
        <begin position="76"/>
        <end position="132"/>
    </location>
</feature>
<comment type="caution">
    <text evidence="3">The sequence shown here is derived from an EMBL/GenBank/DDBJ whole genome shotgun (WGS) entry which is preliminary data.</text>
</comment>
<dbReference type="AlphaFoldDB" id="A0A9P8I5E8"/>
<keyword evidence="2" id="KW-1133">Transmembrane helix</keyword>
<feature type="transmembrane region" description="Helical" evidence="2">
    <location>
        <begin position="170"/>
        <end position="190"/>
    </location>
</feature>
<feature type="region of interest" description="Disordered" evidence="1">
    <location>
        <begin position="1"/>
        <end position="48"/>
    </location>
</feature>
<name>A0A9P8I5E8_9PEZI</name>
<evidence type="ECO:0000313" key="4">
    <source>
        <dbReference type="Proteomes" id="UP000698800"/>
    </source>
</evidence>
<dbReference type="OrthoDB" id="10609683at2759"/>
<feature type="transmembrane region" description="Helical" evidence="2">
    <location>
        <begin position="196"/>
        <end position="216"/>
    </location>
</feature>
<dbReference type="Proteomes" id="UP000698800">
    <property type="component" value="Unassembled WGS sequence"/>
</dbReference>
<proteinExistence type="predicted"/>
<organism evidence="3 4">
    <name type="scientific">Glutinoglossum americanum</name>
    <dbReference type="NCBI Taxonomy" id="1670608"/>
    <lineage>
        <taxon>Eukaryota</taxon>
        <taxon>Fungi</taxon>
        <taxon>Dikarya</taxon>
        <taxon>Ascomycota</taxon>
        <taxon>Pezizomycotina</taxon>
        <taxon>Geoglossomycetes</taxon>
        <taxon>Geoglossales</taxon>
        <taxon>Geoglossaceae</taxon>
        <taxon>Glutinoglossum</taxon>
    </lineage>
</organism>
<sequence length="253" mass="26965">MTGHPNGNSSGGSRNNDLASEGAQFDGDRKDLPQSLELDEGDDLSGPEIAYGETFIKNLKKPLSFLLEPEDATWSKGSVEGVGGVSTAPSGTYVEVQNGESSRDGALRNQRRLAPPEVPAESPQAFKSLDGDSFKPPKPDSVACGLSTRTAMPPSRTKTPLKALFRKHNIIIFVLLIVIIPMAVGVIVGIKGKNLGAGLGSAAAVFLSIAVVFTLLRVSWKREERLAKVKKENAKRAATAEEARKSLDPKDMV</sequence>
<keyword evidence="2" id="KW-0812">Transmembrane</keyword>
<keyword evidence="2" id="KW-0472">Membrane</keyword>
<dbReference type="EMBL" id="JAGHQL010000088">
    <property type="protein sequence ID" value="KAH0539052.1"/>
    <property type="molecule type" value="Genomic_DNA"/>
</dbReference>
<evidence type="ECO:0000256" key="1">
    <source>
        <dbReference type="SAM" id="MobiDB-lite"/>
    </source>
</evidence>